<dbReference type="AlphaFoldDB" id="A0A1G2LQP2"/>
<dbReference type="Gene3D" id="3.30.1490.300">
    <property type="match status" value="1"/>
</dbReference>
<proteinExistence type="predicted"/>
<reference evidence="1 2" key="1">
    <citation type="journal article" date="2016" name="Nat. Commun.">
        <title>Thousands of microbial genomes shed light on interconnected biogeochemical processes in an aquifer system.</title>
        <authorList>
            <person name="Anantharaman K."/>
            <person name="Brown C.T."/>
            <person name="Hug L.A."/>
            <person name="Sharon I."/>
            <person name="Castelle C.J."/>
            <person name="Probst A.J."/>
            <person name="Thomas B.C."/>
            <person name="Singh A."/>
            <person name="Wilkins M.J."/>
            <person name="Karaoz U."/>
            <person name="Brodie E.L."/>
            <person name="Williams K.H."/>
            <person name="Hubbard S.S."/>
            <person name="Banfield J.F."/>
        </authorList>
    </citation>
    <scope>NUCLEOTIDE SEQUENCE [LARGE SCALE GENOMIC DNA]</scope>
</reference>
<dbReference type="EMBL" id="MHQZ01000021">
    <property type="protein sequence ID" value="OHA13950.1"/>
    <property type="molecule type" value="Genomic_DNA"/>
</dbReference>
<name>A0A1G2LQP2_9BACT</name>
<protein>
    <recommendedName>
        <fullName evidence="3">SHS2 domain-containing protein</fullName>
    </recommendedName>
</protein>
<sequence>MSIFSGFKKSSLHLILNISNFSIDAVLVEFDEKHGDKVIEIEKSRQLIPEGHSAPHEMFNYSVSRALIKILEDFQKEAARKKEKIKSCLVVFSAPWYDAQTHIIRIKKGEQFTFSKNIFQDALKQKTLKNGDSLKFIENVIMKVLLNGYEIKNPFGKKAKTAELFIYTGAITKQTHAKVINLIKEFLNLEDHQISLRTFPIVALQTLRDFFDFGPCSLLIDFGPEITELILIKDRHIEEISSFNKGSGAIARRIASAMKIDIKEAEYALKRRRSGALEDSLAKKINAVIDKAQSEWNKDFNNALNSVEKDHNLPQNVFLLSQNPIFDISPPKFKKVVKLSHEALSHNFSLAKDGINFNNYNIHLLLEMLYLKNKAGNR</sequence>
<organism evidence="1 2">
    <name type="scientific">Candidatus Tagabacteria bacterium RIFCSPLOWO2_01_FULL_39_11</name>
    <dbReference type="NCBI Taxonomy" id="1802295"/>
    <lineage>
        <taxon>Bacteria</taxon>
        <taxon>Candidatus Tagaibacteriota</taxon>
    </lineage>
</organism>
<accession>A0A1G2LQP2</accession>
<comment type="caution">
    <text evidence="1">The sequence shown here is derived from an EMBL/GenBank/DDBJ whole genome shotgun (WGS) entry which is preliminary data.</text>
</comment>
<evidence type="ECO:0000313" key="1">
    <source>
        <dbReference type="EMBL" id="OHA13950.1"/>
    </source>
</evidence>
<dbReference type="Gene3D" id="3.30.420.40">
    <property type="match status" value="2"/>
</dbReference>
<evidence type="ECO:0008006" key="3">
    <source>
        <dbReference type="Google" id="ProtNLM"/>
    </source>
</evidence>
<gene>
    <name evidence="1" type="ORF">A2909_02380</name>
</gene>
<evidence type="ECO:0000313" key="2">
    <source>
        <dbReference type="Proteomes" id="UP000178302"/>
    </source>
</evidence>
<dbReference type="Proteomes" id="UP000178302">
    <property type="component" value="Unassembled WGS sequence"/>
</dbReference>